<evidence type="ECO:0000313" key="1">
    <source>
        <dbReference type="EMBL" id="CAF1068317.1"/>
    </source>
</evidence>
<dbReference type="EMBL" id="CAJOBC010004649">
    <property type="protein sequence ID" value="CAF3835713.1"/>
    <property type="molecule type" value="Genomic_DNA"/>
</dbReference>
<name>A0A814LTZ7_9BILA</name>
<accession>A0A814LTZ7</accession>
<evidence type="ECO:0000313" key="3">
    <source>
        <dbReference type="Proteomes" id="UP000663829"/>
    </source>
</evidence>
<dbReference type="Proteomes" id="UP000681722">
    <property type="component" value="Unassembled WGS sequence"/>
</dbReference>
<dbReference type="Proteomes" id="UP000663829">
    <property type="component" value="Unassembled WGS sequence"/>
</dbReference>
<comment type="caution">
    <text evidence="1">The sequence shown here is derived from an EMBL/GenBank/DDBJ whole genome shotgun (WGS) entry which is preliminary data.</text>
</comment>
<reference evidence="1" key="1">
    <citation type="submission" date="2021-02" db="EMBL/GenBank/DDBJ databases">
        <authorList>
            <person name="Nowell W R."/>
        </authorList>
    </citation>
    <scope>NUCLEOTIDE SEQUENCE</scope>
</reference>
<dbReference type="AlphaFoldDB" id="A0A814LTZ7"/>
<evidence type="ECO:0000313" key="2">
    <source>
        <dbReference type="EMBL" id="CAF3835713.1"/>
    </source>
</evidence>
<proteinExistence type="predicted"/>
<gene>
    <name evidence="1" type="ORF">GPM918_LOCUS17140</name>
    <name evidence="2" type="ORF">SRO942_LOCUS17139</name>
</gene>
<keyword evidence="3" id="KW-1185">Reference proteome</keyword>
<protein>
    <submittedName>
        <fullName evidence="1">Uncharacterized protein</fullName>
    </submittedName>
</protein>
<dbReference type="EMBL" id="CAJNOQ010004649">
    <property type="protein sequence ID" value="CAF1068317.1"/>
    <property type="molecule type" value="Genomic_DNA"/>
</dbReference>
<organism evidence="1 3">
    <name type="scientific">Didymodactylos carnosus</name>
    <dbReference type="NCBI Taxonomy" id="1234261"/>
    <lineage>
        <taxon>Eukaryota</taxon>
        <taxon>Metazoa</taxon>
        <taxon>Spiralia</taxon>
        <taxon>Gnathifera</taxon>
        <taxon>Rotifera</taxon>
        <taxon>Eurotatoria</taxon>
        <taxon>Bdelloidea</taxon>
        <taxon>Philodinida</taxon>
        <taxon>Philodinidae</taxon>
        <taxon>Didymodactylos</taxon>
    </lineage>
</organism>
<sequence>MDLAIPPFQLNFQTQSSEDVSLETLRNAYPHYSGDIAEFTAKCDTVHVTRPIMHSNHIQMIPAEAENPL</sequence>